<protein>
    <submittedName>
        <fullName evidence="6">Sigma-70 family RNA polymerase sigma factor</fullName>
    </submittedName>
</protein>
<gene>
    <name evidence="6" type="ORF">O3P16_01975</name>
</gene>
<dbReference type="EMBL" id="JAQGEF010000002">
    <property type="protein sequence ID" value="MDA3613561.1"/>
    <property type="molecule type" value="Genomic_DNA"/>
</dbReference>
<proteinExistence type="inferred from homology"/>
<keyword evidence="7" id="KW-1185">Reference proteome</keyword>
<dbReference type="PANTHER" id="PTHR43133">
    <property type="entry name" value="RNA POLYMERASE ECF-TYPE SIGMA FACTO"/>
    <property type="match status" value="1"/>
</dbReference>
<dbReference type="InterPro" id="IPR013324">
    <property type="entry name" value="RNA_pol_sigma_r3/r4-like"/>
</dbReference>
<dbReference type="InterPro" id="IPR014284">
    <property type="entry name" value="RNA_pol_sigma-70_dom"/>
</dbReference>
<evidence type="ECO:0000256" key="3">
    <source>
        <dbReference type="ARBA" id="ARBA00023082"/>
    </source>
</evidence>
<evidence type="ECO:0000313" key="7">
    <source>
        <dbReference type="Proteomes" id="UP001210231"/>
    </source>
</evidence>
<dbReference type="Gene3D" id="1.10.1740.10">
    <property type="match status" value="1"/>
</dbReference>
<dbReference type="Gene3D" id="1.10.10.10">
    <property type="entry name" value="Winged helix-like DNA-binding domain superfamily/Winged helix DNA-binding domain"/>
    <property type="match status" value="1"/>
</dbReference>
<evidence type="ECO:0000256" key="2">
    <source>
        <dbReference type="ARBA" id="ARBA00023015"/>
    </source>
</evidence>
<dbReference type="SUPFAM" id="SSF88659">
    <property type="entry name" value="Sigma3 and sigma4 domains of RNA polymerase sigma factors"/>
    <property type="match status" value="1"/>
</dbReference>
<comment type="caution">
    <text evidence="6">The sequence shown here is derived from an EMBL/GenBank/DDBJ whole genome shotgun (WGS) entry which is preliminary data.</text>
</comment>
<feature type="domain" description="RNA polymerase sigma-70 region 2" evidence="5">
    <location>
        <begin position="24"/>
        <end position="86"/>
    </location>
</feature>
<name>A0ABT4UFH0_9BACT</name>
<evidence type="ECO:0000256" key="1">
    <source>
        <dbReference type="ARBA" id="ARBA00010641"/>
    </source>
</evidence>
<keyword evidence="4" id="KW-0804">Transcription</keyword>
<accession>A0ABT4UFH0</accession>
<dbReference type="InterPro" id="IPR013325">
    <property type="entry name" value="RNA_pol_sigma_r2"/>
</dbReference>
<dbReference type="Pfam" id="PF04542">
    <property type="entry name" value="Sigma70_r2"/>
    <property type="match status" value="1"/>
</dbReference>
<dbReference type="SUPFAM" id="SSF88946">
    <property type="entry name" value="Sigma2 domain of RNA polymerase sigma factors"/>
    <property type="match status" value="1"/>
</dbReference>
<evidence type="ECO:0000259" key="5">
    <source>
        <dbReference type="Pfam" id="PF04542"/>
    </source>
</evidence>
<dbReference type="NCBIfam" id="TIGR02937">
    <property type="entry name" value="sigma70-ECF"/>
    <property type="match status" value="1"/>
</dbReference>
<dbReference type="PANTHER" id="PTHR43133:SF46">
    <property type="entry name" value="RNA POLYMERASE SIGMA-70 FACTOR ECF SUBFAMILY"/>
    <property type="match status" value="1"/>
</dbReference>
<keyword evidence="2" id="KW-0805">Transcription regulation</keyword>
<evidence type="ECO:0000256" key="4">
    <source>
        <dbReference type="ARBA" id="ARBA00023163"/>
    </source>
</evidence>
<keyword evidence="3" id="KW-0731">Sigma factor</keyword>
<comment type="similarity">
    <text evidence="1">Belongs to the sigma-70 factor family. ECF subfamily.</text>
</comment>
<dbReference type="RefSeq" id="WP_407029891.1">
    <property type="nucleotide sequence ID" value="NZ_JAQGEF010000002.1"/>
</dbReference>
<dbReference type="InterPro" id="IPR039425">
    <property type="entry name" value="RNA_pol_sigma-70-like"/>
</dbReference>
<sequence>MINKFDFNNETTLQNIYIKNYHKIEKYVVDNSGTKDDAKDLYQEAFIALWRNIQLNKFMPANEAEVTAYLYTIARNKWLDVLRTARHKNEKKSIEIETLPEIKQDDIKTDLENEIKAVSTQFKKLGQNCKEVLTKFYFKKESLKAIGEQFGWTEATAKNNKYRCLQHLRALVKKKL</sequence>
<organism evidence="6 7">
    <name type="scientific">Polluticaenibacter yanchengensis</name>
    <dbReference type="NCBI Taxonomy" id="3014562"/>
    <lineage>
        <taxon>Bacteria</taxon>
        <taxon>Pseudomonadati</taxon>
        <taxon>Bacteroidota</taxon>
        <taxon>Chitinophagia</taxon>
        <taxon>Chitinophagales</taxon>
        <taxon>Chitinophagaceae</taxon>
        <taxon>Polluticaenibacter</taxon>
    </lineage>
</organism>
<dbReference type="InterPro" id="IPR036388">
    <property type="entry name" value="WH-like_DNA-bd_sf"/>
</dbReference>
<reference evidence="6 7" key="1">
    <citation type="submission" date="2022-12" db="EMBL/GenBank/DDBJ databases">
        <title>Chitinophagaceae gen. sp. nov., a new member of the family Chitinophagaceae, isolated from soil in a chemical factory.</title>
        <authorList>
            <person name="Ke Z."/>
        </authorList>
    </citation>
    <scope>NUCLEOTIDE SEQUENCE [LARGE SCALE GENOMIC DNA]</scope>
    <source>
        <strain evidence="6 7">LY-5</strain>
    </source>
</reference>
<dbReference type="InterPro" id="IPR007627">
    <property type="entry name" value="RNA_pol_sigma70_r2"/>
</dbReference>
<dbReference type="Proteomes" id="UP001210231">
    <property type="component" value="Unassembled WGS sequence"/>
</dbReference>
<evidence type="ECO:0000313" key="6">
    <source>
        <dbReference type="EMBL" id="MDA3613561.1"/>
    </source>
</evidence>